<dbReference type="InterPro" id="IPR003439">
    <property type="entry name" value="ABC_transporter-like_ATP-bd"/>
</dbReference>
<keyword evidence="2" id="KW-0067">ATP-binding</keyword>
<accession>A0A377ZZ95</accession>
<organism evidence="2 3">
    <name type="scientific">Klebsiella pneumoniae subsp. ozaenae</name>
    <dbReference type="NCBI Taxonomy" id="574"/>
    <lineage>
        <taxon>Bacteria</taxon>
        <taxon>Pseudomonadati</taxon>
        <taxon>Pseudomonadota</taxon>
        <taxon>Gammaproteobacteria</taxon>
        <taxon>Enterobacterales</taxon>
        <taxon>Enterobacteriaceae</taxon>
        <taxon>Klebsiella/Raoultella group</taxon>
        <taxon>Klebsiella</taxon>
        <taxon>Klebsiella pneumoniae complex</taxon>
    </lineage>
</organism>
<proteinExistence type="predicted"/>
<name>A0A377ZZ95_KLEPO</name>
<dbReference type="GO" id="GO:0005524">
    <property type="term" value="F:ATP binding"/>
    <property type="evidence" value="ECO:0007669"/>
    <property type="project" value="UniProtKB-KW"/>
</dbReference>
<gene>
    <name evidence="2" type="primary">cydD_2</name>
    <name evidence="2" type="ORF">NCTC10313_04571</name>
</gene>
<dbReference type="Gene3D" id="3.40.50.300">
    <property type="entry name" value="P-loop containing nucleotide triphosphate hydrolases"/>
    <property type="match status" value="1"/>
</dbReference>
<dbReference type="GO" id="GO:0034040">
    <property type="term" value="F:ATPase-coupled lipid transmembrane transporter activity"/>
    <property type="evidence" value="ECO:0007669"/>
    <property type="project" value="TreeGrafter"/>
</dbReference>
<dbReference type="SUPFAM" id="SSF52540">
    <property type="entry name" value="P-loop containing nucleoside triphosphate hydrolases"/>
    <property type="match status" value="1"/>
</dbReference>
<sequence length="136" mass="14938">MLVGQSGSGKSSLLNTLLGFLPYEGSLMVNGVELRELDAERWRRLLSWVGQNPQLPAATLRENVLLRGPKLAKHSLGWRWTRPGSASLSPCCRRDPYRRRRSGGALSVGQAQRIAVARALLVPCRLLLLDEPAASP</sequence>
<dbReference type="InterPro" id="IPR039421">
    <property type="entry name" value="Type_1_exporter"/>
</dbReference>
<evidence type="ECO:0000259" key="1">
    <source>
        <dbReference type="Pfam" id="PF00005"/>
    </source>
</evidence>
<reference evidence="2 3" key="1">
    <citation type="submission" date="2018-06" db="EMBL/GenBank/DDBJ databases">
        <authorList>
            <consortium name="Pathogen Informatics"/>
            <person name="Doyle S."/>
        </authorList>
    </citation>
    <scope>NUCLEOTIDE SEQUENCE [LARGE SCALE GENOMIC DNA]</scope>
    <source>
        <strain evidence="2 3">NCTC10313</strain>
    </source>
</reference>
<dbReference type="EMBL" id="UGLW01000003">
    <property type="protein sequence ID" value="STU92123.1"/>
    <property type="molecule type" value="Genomic_DNA"/>
</dbReference>
<dbReference type="PANTHER" id="PTHR24221:SF261">
    <property type="entry name" value="GLUTATHIONE_L-CYSTEINE TRANSPORT SYSTEM ATP-BINDING_PERMEASE PROTEIN CYDD"/>
    <property type="match status" value="1"/>
</dbReference>
<keyword evidence="2" id="KW-0547">Nucleotide-binding</keyword>
<evidence type="ECO:0000313" key="2">
    <source>
        <dbReference type="EMBL" id="STU92123.1"/>
    </source>
</evidence>
<dbReference type="Pfam" id="PF00005">
    <property type="entry name" value="ABC_tran"/>
    <property type="match status" value="1"/>
</dbReference>
<protein>
    <submittedName>
        <fullName evidence="2">Transport ATP-binding protein CydD</fullName>
    </submittedName>
</protein>
<dbReference type="InterPro" id="IPR027417">
    <property type="entry name" value="P-loop_NTPase"/>
</dbReference>
<evidence type="ECO:0000313" key="3">
    <source>
        <dbReference type="Proteomes" id="UP000254487"/>
    </source>
</evidence>
<dbReference type="GO" id="GO:0016887">
    <property type="term" value="F:ATP hydrolysis activity"/>
    <property type="evidence" value="ECO:0007669"/>
    <property type="project" value="InterPro"/>
</dbReference>
<dbReference type="Proteomes" id="UP000254487">
    <property type="component" value="Unassembled WGS sequence"/>
</dbReference>
<dbReference type="PANTHER" id="PTHR24221">
    <property type="entry name" value="ATP-BINDING CASSETTE SUB-FAMILY B"/>
    <property type="match status" value="1"/>
</dbReference>
<feature type="domain" description="ABC transporter" evidence="1">
    <location>
        <begin position="2"/>
        <end position="133"/>
    </location>
</feature>
<dbReference type="AlphaFoldDB" id="A0A377ZZ95"/>